<evidence type="ECO:0000313" key="1">
    <source>
        <dbReference type="EMBL" id="PKI34677.1"/>
    </source>
</evidence>
<keyword evidence="2" id="KW-1185">Reference proteome</keyword>
<sequence>MEQEPGQVLKRAELVELEINQPAQRMRTGLEQAQFPLGRVEKQRENAERKIGPDEAEAQVRLRLQLNWAQRA</sequence>
<dbReference type="Proteomes" id="UP000233551">
    <property type="component" value="Unassembled WGS sequence"/>
</dbReference>
<dbReference type="AlphaFoldDB" id="A0A2I0HSJ1"/>
<proteinExistence type="predicted"/>
<evidence type="ECO:0000313" key="2">
    <source>
        <dbReference type="Proteomes" id="UP000233551"/>
    </source>
</evidence>
<name>A0A2I0HSJ1_PUNGR</name>
<dbReference type="EMBL" id="PGOL01005766">
    <property type="protein sequence ID" value="PKI34677.1"/>
    <property type="molecule type" value="Genomic_DNA"/>
</dbReference>
<accession>A0A2I0HSJ1</accession>
<gene>
    <name evidence="1" type="ORF">CRG98_044937</name>
</gene>
<organism evidence="1 2">
    <name type="scientific">Punica granatum</name>
    <name type="common">Pomegranate</name>
    <dbReference type="NCBI Taxonomy" id="22663"/>
    <lineage>
        <taxon>Eukaryota</taxon>
        <taxon>Viridiplantae</taxon>
        <taxon>Streptophyta</taxon>
        <taxon>Embryophyta</taxon>
        <taxon>Tracheophyta</taxon>
        <taxon>Spermatophyta</taxon>
        <taxon>Magnoliopsida</taxon>
        <taxon>eudicotyledons</taxon>
        <taxon>Gunneridae</taxon>
        <taxon>Pentapetalae</taxon>
        <taxon>rosids</taxon>
        <taxon>malvids</taxon>
        <taxon>Myrtales</taxon>
        <taxon>Lythraceae</taxon>
        <taxon>Punica</taxon>
    </lineage>
</organism>
<comment type="caution">
    <text evidence="1">The sequence shown here is derived from an EMBL/GenBank/DDBJ whole genome shotgun (WGS) entry which is preliminary data.</text>
</comment>
<protein>
    <submittedName>
        <fullName evidence="1">Uncharacterized protein</fullName>
    </submittedName>
</protein>
<reference evidence="1 2" key="1">
    <citation type="submission" date="2017-11" db="EMBL/GenBank/DDBJ databases">
        <title>De-novo sequencing of pomegranate (Punica granatum L.) genome.</title>
        <authorList>
            <person name="Akparov Z."/>
            <person name="Amiraslanov A."/>
            <person name="Hajiyeva S."/>
            <person name="Abbasov M."/>
            <person name="Kaur K."/>
            <person name="Hamwieh A."/>
            <person name="Solovyev V."/>
            <person name="Salamov A."/>
            <person name="Braich B."/>
            <person name="Kosarev P."/>
            <person name="Mahmoud A."/>
            <person name="Hajiyev E."/>
            <person name="Babayeva S."/>
            <person name="Izzatullayeva V."/>
            <person name="Mammadov A."/>
            <person name="Mammadov A."/>
            <person name="Sharifova S."/>
            <person name="Ojaghi J."/>
            <person name="Eynullazada K."/>
            <person name="Bayramov B."/>
            <person name="Abdulazimova A."/>
            <person name="Shahmuradov I."/>
        </authorList>
    </citation>
    <scope>NUCLEOTIDE SEQUENCE [LARGE SCALE GENOMIC DNA]</scope>
    <source>
        <strain evidence="2">cv. AG2017</strain>
        <tissue evidence="1">Leaf</tissue>
    </source>
</reference>